<dbReference type="Gene3D" id="2.170.210.10">
    <property type="entry name" value="DNA double-strand break repair and VJ recombination XRCC4, N-terminal"/>
    <property type="match status" value="1"/>
</dbReference>
<dbReference type="AlphaFoldDB" id="A0A5J4N4K4"/>
<keyword evidence="4" id="KW-0539">Nucleus</keyword>
<organism evidence="6 7">
    <name type="scientific">Paragonimus westermani</name>
    <dbReference type="NCBI Taxonomy" id="34504"/>
    <lineage>
        <taxon>Eukaryota</taxon>
        <taxon>Metazoa</taxon>
        <taxon>Spiralia</taxon>
        <taxon>Lophotrochozoa</taxon>
        <taxon>Platyhelminthes</taxon>
        <taxon>Trematoda</taxon>
        <taxon>Digenea</taxon>
        <taxon>Plagiorchiida</taxon>
        <taxon>Troglotremata</taxon>
        <taxon>Troglotrematidae</taxon>
        <taxon>Paragonimus</taxon>
    </lineage>
</organism>
<keyword evidence="2" id="KW-0227">DNA damage</keyword>
<dbReference type="GO" id="GO:0006303">
    <property type="term" value="P:double-strand break repair via nonhomologous end joining"/>
    <property type="evidence" value="ECO:0007669"/>
    <property type="project" value="TreeGrafter"/>
</dbReference>
<dbReference type="Proteomes" id="UP000324629">
    <property type="component" value="Unassembled WGS sequence"/>
</dbReference>
<evidence type="ECO:0000256" key="1">
    <source>
        <dbReference type="ARBA" id="ARBA00004123"/>
    </source>
</evidence>
<dbReference type="PANTHER" id="PTHR32235">
    <property type="entry name" value="NON-HOMOLOGOUS END-JOINING FACTOR 1"/>
    <property type="match status" value="1"/>
</dbReference>
<gene>
    <name evidence="6" type="ORF">DEA37_0000257</name>
</gene>
<comment type="caution">
    <text evidence="6">The sequence shown here is derived from an EMBL/GenBank/DDBJ whole genome shotgun (WGS) entry which is preliminary data.</text>
</comment>
<evidence type="ECO:0000256" key="5">
    <source>
        <dbReference type="ARBA" id="ARBA00025747"/>
    </source>
</evidence>
<dbReference type="InterPro" id="IPR052287">
    <property type="entry name" value="NHEJ_factor"/>
</dbReference>
<name>A0A5J4N4K4_9TREM</name>
<dbReference type="InterPro" id="IPR038051">
    <property type="entry name" value="XRCC4-like_N_sf"/>
</dbReference>
<keyword evidence="3" id="KW-0234">DNA repair</keyword>
<comment type="subcellular location">
    <subcellularLocation>
        <location evidence="1">Nucleus</location>
    </subcellularLocation>
</comment>
<comment type="similarity">
    <text evidence="5">Belongs to the XRCC4-XLF family. XLF subfamily.</text>
</comment>
<evidence type="ECO:0000256" key="3">
    <source>
        <dbReference type="ARBA" id="ARBA00023204"/>
    </source>
</evidence>
<evidence type="ECO:0000313" key="7">
    <source>
        <dbReference type="Proteomes" id="UP000324629"/>
    </source>
</evidence>
<proteinExistence type="inferred from homology"/>
<protein>
    <submittedName>
        <fullName evidence="6">Uncharacterized protein</fullName>
    </submittedName>
</protein>
<evidence type="ECO:0000256" key="4">
    <source>
        <dbReference type="ARBA" id="ARBA00023242"/>
    </source>
</evidence>
<evidence type="ECO:0000256" key="2">
    <source>
        <dbReference type="ARBA" id="ARBA00022763"/>
    </source>
</evidence>
<sequence>MDIFQHENLTIYLLDRSIPCSCEGCEPRSSSDDFTCVLFENDVWVEHLNFSSALRRLKSLNPHISTTESNILCGVKECLKGTMMTKEFTASNSTLCLSFEAIIDDVRLIWRLEALKAPVSMVLQHLVAPLRMALEESIRQQFSILDTVKKLSRAYAAGKLEHNALGDRIMQSVYASEVASKPVPTSGNSITKQPGCLTLSDRAQRLFAEAVQAVFCVQSSQGSHSNDNCIPSQSMALLDAEVCIEN</sequence>
<dbReference type="EMBL" id="QNGE01011132">
    <property type="protein sequence ID" value="KAA3670367.1"/>
    <property type="molecule type" value="Genomic_DNA"/>
</dbReference>
<dbReference type="GO" id="GO:0045027">
    <property type="term" value="F:DNA end binding"/>
    <property type="evidence" value="ECO:0007669"/>
    <property type="project" value="TreeGrafter"/>
</dbReference>
<dbReference type="GO" id="GO:0032807">
    <property type="term" value="C:DNA ligase IV complex"/>
    <property type="evidence" value="ECO:0007669"/>
    <property type="project" value="TreeGrafter"/>
</dbReference>
<evidence type="ECO:0000313" key="6">
    <source>
        <dbReference type="EMBL" id="KAA3670367.1"/>
    </source>
</evidence>
<dbReference type="PANTHER" id="PTHR32235:SF1">
    <property type="entry name" value="NON-HOMOLOGOUS END-JOINING FACTOR 1"/>
    <property type="match status" value="1"/>
</dbReference>
<keyword evidence="7" id="KW-1185">Reference proteome</keyword>
<accession>A0A5J4N4K4</accession>
<reference evidence="6 7" key="1">
    <citation type="journal article" date="2019" name="Gigascience">
        <title>Whole-genome sequence of the oriental lung fluke Paragonimus westermani.</title>
        <authorList>
            <person name="Oey H."/>
            <person name="Zakrzewski M."/>
            <person name="Narain K."/>
            <person name="Devi K.R."/>
            <person name="Agatsuma T."/>
            <person name="Nawaratna S."/>
            <person name="Gobert G.N."/>
            <person name="Jones M.K."/>
            <person name="Ragan M.A."/>
            <person name="McManus D.P."/>
            <person name="Krause L."/>
        </authorList>
    </citation>
    <scope>NUCLEOTIDE SEQUENCE [LARGE SCALE GENOMIC DNA]</scope>
    <source>
        <strain evidence="6 7">IND2009</strain>
    </source>
</reference>